<evidence type="ECO:0000313" key="2">
    <source>
        <dbReference type="EMBL" id="BES80556.1"/>
    </source>
</evidence>
<sequence>MTTPEERRRALIEGLRGLIRLGSQAAEAVDEVRQEILGALEEALGIELTPEKRVLRSLYSFNPPRQPSLEELRALIARSMGLEDGSQLEEYLRGLGGAQEAGSSGTEPAREGGQRPPRASPGADREGAGG</sequence>
<reference evidence="2 3" key="1">
    <citation type="submission" date="2023-09" db="EMBL/GenBank/DDBJ databases">
        <title>Pyrofollis japonicus gen. nov. sp. nov., a novel member of the family Pyrodictiaceae isolated from the Iheya North hydrothermal field.</title>
        <authorList>
            <person name="Miyazaki U."/>
            <person name="Sanari M."/>
            <person name="Tame A."/>
            <person name="Kitajima M."/>
            <person name="Okamoto A."/>
            <person name="Sawayama S."/>
            <person name="Miyazaki J."/>
            <person name="Takai K."/>
            <person name="Nakagawa S."/>
        </authorList>
    </citation>
    <scope>NUCLEOTIDE SEQUENCE [LARGE SCALE GENOMIC DNA]</scope>
    <source>
        <strain evidence="2 3">AV2</strain>
    </source>
</reference>
<proteinExistence type="predicted"/>
<feature type="region of interest" description="Disordered" evidence="1">
    <location>
        <begin position="93"/>
        <end position="130"/>
    </location>
</feature>
<evidence type="ECO:0000256" key="1">
    <source>
        <dbReference type="SAM" id="MobiDB-lite"/>
    </source>
</evidence>
<dbReference type="GeneID" id="89288144"/>
<name>A0ABN6ZRX8_9CREN</name>
<protein>
    <submittedName>
        <fullName evidence="2">Uncharacterized protein</fullName>
    </submittedName>
</protein>
<dbReference type="Proteomes" id="UP001341135">
    <property type="component" value="Chromosome"/>
</dbReference>
<dbReference type="EMBL" id="AP028907">
    <property type="protein sequence ID" value="BES80556.1"/>
    <property type="molecule type" value="Genomic_DNA"/>
</dbReference>
<evidence type="ECO:0000313" key="3">
    <source>
        <dbReference type="Proteomes" id="UP001341135"/>
    </source>
</evidence>
<keyword evidence="3" id="KW-1185">Reference proteome</keyword>
<organism evidence="2 3">
    <name type="scientific">Pyrodictium abyssi</name>
    <dbReference type="NCBI Taxonomy" id="54256"/>
    <lineage>
        <taxon>Archaea</taxon>
        <taxon>Thermoproteota</taxon>
        <taxon>Thermoprotei</taxon>
        <taxon>Desulfurococcales</taxon>
        <taxon>Pyrodictiaceae</taxon>
        <taxon>Pyrodictium</taxon>
    </lineage>
</organism>
<dbReference type="RefSeq" id="WP_338250900.1">
    <property type="nucleotide sequence ID" value="NZ_AP028907.1"/>
</dbReference>
<accession>A0ABN6ZRX8</accession>
<gene>
    <name evidence="2" type="ORF">PABY_01230</name>
</gene>